<dbReference type="EMBL" id="RXGB01000759">
    <property type="protein sequence ID" value="TMX01865.1"/>
    <property type="molecule type" value="Genomic_DNA"/>
</dbReference>
<protein>
    <recommendedName>
        <fullName evidence="2">Endonuclease/exonuclease/phosphatase domain-containing protein</fullName>
    </recommendedName>
</protein>
<dbReference type="AlphaFoldDB" id="A0A6N2C3X2"/>
<evidence type="ECO:0008006" key="2">
    <source>
        <dbReference type="Google" id="ProtNLM"/>
    </source>
</evidence>
<evidence type="ECO:0000313" key="1">
    <source>
        <dbReference type="EMBL" id="TMX01865.1"/>
    </source>
</evidence>
<reference evidence="1" key="1">
    <citation type="submission" date="2019-05" db="EMBL/GenBank/DDBJ databases">
        <title>The de novo reference genome and transcriptome assemblies of the wild tomato species Solanum chilense.</title>
        <authorList>
            <person name="Stam R."/>
            <person name="Nosenko T."/>
            <person name="Hoerger A.C."/>
            <person name="Stephan W."/>
            <person name="Seidel M.A."/>
            <person name="Kuhn J.M.M."/>
            <person name="Haberer G."/>
            <person name="Tellier A."/>
        </authorList>
    </citation>
    <scope>NUCLEOTIDE SEQUENCE</scope>
    <source>
        <tissue evidence="1">Mature leaves</tissue>
    </source>
</reference>
<dbReference type="PANTHER" id="PTHR33710:SF54">
    <property type="entry name" value="NON-LTR RETROELEMENT REVERSE TRANSCRIPTASE"/>
    <property type="match status" value="1"/>
</dbReference>
<comment type="caution">
    <text evidence="1">The sequence shown here is derived from an EMBL/GenBank/DDBJ whole genome shotgun (WGS) entry which is preliminary data.</text>
</comment>
<name>A0A6N2C3X2_SOLCI</name>
<gene>
    <name evidence="1" type="ORF">EJD97_023372</name>
</gene>
<sequence>MARFGFFWSSYVDCNILDEDEQQITCDIKHNELQGQFITTFVYAKCKDYLRRTLWDKILLQANEDTKPWCAVRDFNVITAVEEKLGGEPYNMRKSMDFIEVIEACGLVGIGFSGHKFIWSNKRGINHRIWKRLDRDMVNDSWLERMPQTTITHLSSTSSDHCLLLMEMIPKDSNHIKYFKFLNCCVDNPLFMKTMQTCWDREVEGTDMWRSHQKLKRLANTLSVWSREEIGDIFQNVRRYEEQVHKAKDE</sequence>
<dbReference type="SUPFAM" id="SSF56219">
    <property type="entry name" value="DNase I-like"/>
    <property type="match status" value="1"/>
</dbReference>
<dbReference type="PANTHER" id="PTHR33710">
    <property type="entry name" value="BNAC02G09200D PROTEIN"/>
    <property type="match status" value="1"/>
</dbReference>
<proteinExistence type="predicted"/>
<dbReference type="InterPro" id="IPR036691">
    <property type="entry name" value="Endo/exonu/phosph_ase_sf"/>
</dbReference>
<accession>A0A6N2C3X2</accession>
<dbReference type="Gene3D" id="3.60.10.10">
    <property type="entry name" value="Endonuclease/exonuclease/phosphatase"/>
    <property type="match status" value="1"/>
</dbReference>
<organism evidence="1">
    <name type="scientific">Solanum chilense</name>
    <name type="common">Tomato</name>
    <name type="synonym">Lycopersicon chilense</name>
    <dbReference type="NCBI Taxonomy" id="4083"/>
    <lineage>
        <taxon>Eukaryota</taxon>
        <taxon>Viridiplantae</taxon>
        <taxon>Streptophyta</taxon>
        <taxon>Embryophyta</taxon>
        <taxon>Tracheophyta</taxon>
        <taxon>Spermatophyta</taxon>
        <taxon>Magnoliopsida</taxon>
        <taxon>eudicotyledons</taxon>
        <taxon>Gunneridae</taxon>
        <taxon>Pentapetalae</taxon>
        <taxon>asterids</taxon>
        <taxon>lamiids</taxon>
        <taxon>Solanales</taxon>
        <taxon>Solanaceae</taxon>
        <taxon>Solanoideae</taxon>
        <taxon>Solaneae</taxon>
        <taxon>Solanum</taxon>
        <taxon>Solanum subgen. Lycopersicon</taxon>
    </lineage>
</organism>